<dbReference type="SUPFAM" id="SSF53850">
    <property type="entry name" value="Periplasmic binding protein-like II"/>
    <property type="match status" value="1"/>
</dbReference>
<name>A0A0A8K5V1_9HYPH</name>
<sequence length="304" mass="33095">MDRLGAIRVFVAIADAGSLSAAGERLGMPLTTVSRHLKALEEDLNTRLVTRTTRRLALTEPGQAYLETCRRVLGDLDMAERHLAGEKTEPRGLLALTAPSLFGRLHVRPVVSAYLDAYPRMTARMLLVNRVVNLVEEGLDLGIRIGRLPDSAMRATTLGTVRLICCASPAYLEAAGEPAEPRALLDHSCITFTSFSQPDRWGFPGSGGQEKRKAQNVPVEPRLIVNTAETGIDAAVSGLGIVRVLSYQAQAALKDGSLRRILEDFEPEPLPVSLVHREDRLPQPKVQAFSEIAAPLLRKALKAL</sequence>
<dbReference type="RefSeq" id="WP_045367807.1">
    <property type="nucleotide sequence ID" value="NZ_AP014648.1"/>
</dbReference>
<dbReference type="PANTHER" id="PTHR30537">
    <property type="entry name" value="HTH-TYPE TRANSCRIPTIONAL REGULATOR"/>
    <property type="match status" value="1"/>
</dbReference>
<keyword evidence="7" id="KW-1185">Reference proteome</keyword>
<dbReference type="PANTHER" id="PTHR30537:SF5">
    <property type="entry name" value="HTH-TYPE TRANSCRIPTIONAL ACTIVATOR TTDR-RELATED"/>
    <property type="match status" value="1"/>
</dbReference>
<evidence type="ECO:0000256" key="3">
    <source>
        <dbReference type="ARBA" id="ARBA00023125"/>
    </source>
</evidence>
<gene>
    <name evidence="6" type="ORF">GL4_2441</name>
</gene>
<evidence type="ECO:0000313" key="7">
    <source>
        <dbReference type="Proteomes" id="UP000031643"/>
    </source>
</evidence>
<dbReference type="Proteomes" id="UP000031643">
    <property type="component" value="Chromosome"/>
</dbReference>
<evidence type="ECO:0000256" key="4">
    <source>
        <dbReference type="ARBA" id="ARBA00023163"/>
    </source>
</evidence>
<dbReference type="Pfam" id="PF03466">
    <property type="entry name" value="LysR_substrate"/>
    <property type="match status" value="1"/>
</dbReference>
<evidence type="ECO:0000259" key="5">
    <source>
        <dbReference type="PROSITE" id="PS50931"/>
    </source>
</evidence>
<evidence type="ECO:0000256" key="1">
    <source>
        <dbReference type="ARBA" id="ARBA00009437"/>
    </source>
</evidence>
<dbReference type="InterPro" id="IPR000847">
    <property type="entry name" value="LysR_HTH_N"/>
</dbReference>
<dbReference type="STRING" id="1384459.GL4_2441"/>
<protein>
    <submittedName>
        <fullName evidence="6">Transcriptional regulator</fullName>
    </submittedName>
</protein>
<dbReference type="AlphaFoldDB" id="A0A0A8K5V1"/>
<accession>A0A0A8K5V1</accession>
<dbReference type="InterPro" id="IPR005119">
    <property type="entry name" value="LysR_subst-bd"/>
</dbReference>
<dbReference type="Gene3D" id="1.10.10.10">
    <property type="entry name" value="Winged helix-like DNA-binding domain superfamily/Winged helix DNA-binding domain"/>
    <property type="match status" value="1"/>
</dbReference>
<dbReference type="InterPro" id="IPR036388">
    <property type="entry name" value="WH-like_DNA-bd_sf"/>
</dbReference>
<proteinExistence type="inferred from homology"/>
<keyword evidence="2" id="KW-0805">Transcription regulation</keyword>
<dbReference type="Gene3D" id="3.40.190.290">
    <property type="match status" value="1"/>
</dbReference>
<feature type="domain" description="HTH lysR-type" evidence="5">
    <location>
        <begin position="1"/>
        <end position="59"/>
    </location>
</feature>
<dbReference type="SUPFAM" id="SSF46785">
    <property type="entry name" value="Winged helix' DNA-binding domain"/>
    <property type="match status" value="1"/>
</dbReference>
<dbReference type="EMBL" id="AP014648">
    <property type="protein sequence ID" value="BAQ17877.1"/>
    <property type="molecule type" value="Genomic_DNA"/>
</dbReference>
<reference evidence="6 7" key="1">
    <citation type="submission" date="2014-09" db="EMBL/GenBank/DDBJ databases">
        <title>Genome sequencing of Methyloceanibacter caenitepidi Gela4.</title>
        <authorList>
            <person name="Takeuchi M."/>
            <person name="Susumu S."/>
            <person name="Kamagata Y."/>
            <person name="Oshima K."/>
            <person name="Hattori M."/>
            <person name="Iwasaki W."/>
        </authorList>
    </citation>
    <scope>NUCLEOTIDE SEQUENCE [LARGE SCALE GENOMIC DNA]</scope>
    <source>
        <strain evidence="6 7">Gela4</strain>
    </source>
</reference>
<evidence type="ECO:0000256" key="2">
    <source>
        <dbReference type="ARBA" id="ARBA00023015"/>
    </source>
</evidence>
<comment type="similarity">
    <text evidence="1">Belongs to the LysR transcriptional regulatory family.</text>
</comment>
<dbReference type="GO" id="GO:0003700">
    <property type="term" value="F:DNA-binding transcription factor activity"/>
    <property type="evidence" value="ECO:0007669"/>
    <property type="project" value="InterPro"/>
</dbReference>
<dbReference type="InterPro" id="IPR036390">
    <property type="entry name" value="WH_DNA-bd_sf"/>
</dbReference>
<dbReference type="CDD" id="cd08471">
    <property type="entry name" value="PBP2_CrgA_like_2"/>
    <property type="match status" value="1"/>
</dbReference>
<dbReference type="Pfam" id="PF00126">
    <property type="entry name" value="HTH_1"/>
    <property type="match status" value="1"/>
</dbReference>
<dbReference type="KEGG" id="mcg:GL4_2441"/>
<dbReference type="FunFam" id="1.10.10.10:FF:000001">
    <property type="entry name" value="LysR family transcriptional regulator"/>
    <property type="match status" value="1"/>
</dbReference>
<dbReference type="OrthoDB" id="9786526at2"/>
<organism evidence="6 7">
    <name type="scientific">Methyloceanibacter caenitepidi</name>
    <dbReference type="NCBI Taxonomy" id="1384459"/>
    <lineage>
        <taxon>Bacteria</taxon>
        <taxon>Pseudomonadati</taxon>
        <taxon>Pseudomonadota</taxon>
        <taxon>Alphaproteobacteria</taxon>
        <taxon>Hyphomicrobiales</taxon>
        <taxon>Hyphomicrobiaceae</taxon>
        <taxon>Methyloceanibacter</taxon>
    </lineage>
</organism>
<dbReference type="InterPro" id="IPR058163">
    <property type="entry name" value="LysR-type_TF_proteobact-type"/>
</dbReference>
<evidence type="ECO:0000313" key="6">
    <source>
        <dbReference type="EMBL" id="BAQ17877.1"/>
    </source>
</evidence>
<keyword evidence="4" id="KW-0804">Transcription</keyword>
<dbReference type="GO" id="GO:0043565">
    <property type="term" value="F:sequence-specific DNA binding"/>
    <property type="evidence" value="ECO:0007669"/>
    <property type="project" value="TreeGrafter"/>
</dbReference>
<dbReference type="HOGENOM" id="CLU_039613_16_3_5"/>
<keyword evidence="3" id="KW-0238">DNA-binding</keyword>
<dbReference type="GO" id="GO:0006351">
    <property type="term" value="P:DNA-templated transcription"/>
    <property type="evidence" value="ECO:0007669"/>
    <property type="project" value="TreeGrafter"/>
</dbReference>
<dbReference type="PROSITE" id="PS50931">
    <property type="entry name" value="HTH_LYSR"/>
    <property type="match status" value="1"/>
</dbReference>